<dbReference type="InterPro" id="IPR036890">
    <property type="entry name" value="HATPase_C_sf"/>
</dbReference>
<dbReference type="Gene3D" id="2.130.10.10">
    <property type="entry name" value="YVTN repeat-like/Quinoprotein amine dehydrogenase"/>
    <property type="match status" value="2"/>
</dbReference>
<feature type="domain" description="Two component regulator three Y" evidence="3">
    <location>
        <begin position="709"/>
        <end position="767"/>
    </location>
</feature>
<dbReference type="Gene3D" id="3.30.565.10">
    <property type="entry name" value="Histidine kinase-like ATPase, C-terminal domain"/>
    <property type="match status" value="1"/>
</dbReference>
<dbReference type="SUPFAM" id="SSF55874">
    <property type="entry name" value="ATPase domain of HSP90 chaperone/DNA topoisomerase II/histidine kinase"/>
    <property type="match status" value="1"/>
</dbReference>
<evidence type="ECO:0000313" key="5">
    <source>
        <dbReference type="Proteomes" id="UP000309872"/>
    </source>
</evidence>
<dbReference type="EMBL" id="SUKA01000001">
    <property type="protein sequence ID" value="TJY68603.1"/>
    <property type="molecule type" value="Genomic_DNA"/>
</dbReference>
<dbReference type="Pfam" id="PF07494">
    <property type="entry name" value="Reg_prop"/>
    <property type="match status" value="2"/>
</dbReference>
<dbReference type="InterPro" id="IPR013783">
    <property type="entry name" value="Ig-like_fold"/>
</dbReference>
<sequence>MNRLTILILFVFLDVINLNNLLGQEKIYNFLHFAEKDGLSSNRVNGLAEDRNGLIWIANNRGLSYFDGYRFTHINVNANEKVYSSDFNHLAFDADNKLWISTYNQGLLCYDPARPNSDAFSNYFPKLNHSTIRKSELYTVLPSKGGNIYFGGQETDLQVLNVKSGIVEHISFSRISKSPVTIFSLAEDSLGHIWVGTRYNGLIRYRPKTKEAKGFDLKRNLPGENAVSAIAVSDNKIYLSYYDYDLVTVSGEEFSAKRLLGLGKNVDPYDNNILRIAHLKENNVWLAGHSNQGIYVYHEPDKIEHIPWVKISNDKSKQPRINSILPVKDGYWVATASEGIFFYGKRLNQFNKFYPNLLSEPILEIIDSEGQLFFRTSSQFGVISNDLKEIHAKFSLKDLKVSKMFILGKSTYFSTYDQGVFIFDHSEKVLKPLPINGSVSGFRKADCNSIIEDDIDGQSHLWIGSWNSGLYKYNVNTKEIQLFSKSEGLPDHKVITVAKDNLGNIWLGMDGFGLVKLINRRSPSFRHFFYDNQGNSTASNTIFSFLSDRDNILWYSNSSPGIGCYTDKGSFSQIPDGNQYPWLYAHSLKLDSFDRIWMKARDGYMIFNSEKKTFLQLLKGKGVYPTSNFTTYDVLLKDDDVVWCTDKGLIKGSLEHTNVDILSARAPIISSFRIHNAENSYRLSAGEIILDPHENNFSLTFSSSDQHINNGIQYAYKLEGLDQDWVIDNTEQVASYRNLPGGKYVIKIKKGDLYGNWSPHIAELPIYLKTVWYQTWWFRCLVASLFLLAIILFFVYRINQQKKINELQRSFNSKLQHELDRKIEQVREQDVFIEREKQKKLEADFKQKLYESELKAIRSQMNPHFVFNVLNSIEAYVVENDSKNASSLIHKFAALSRIVLENSQFSFVTIESEIKLIRLYLELERVRFSEQFDFEIDLQNLDYKFKMIPSMLIQPLAENAVHHGVRHLIGKKGKIKLSFFEEDGLITIKIMDNGVGMRCNDQTKDAYAGIKKTSFGLKGINERIDIINRNINKSMASLHMENLDQNDQFTTIVTIILPLQYASR</sequence>
<proteinExistence type="predicted"/>
<evidence type="ECO:0000256" key="1">
    <source>
        <dbReference type="SAM" id="Phobius"/>
    </source>
</evidence>
<dbReference type="SUPFAM" id="SSF101898">
    <property type="entry name" value="NHL repeat"/>
    <property type="match status" value="1"/>
</dbReference>
<feature type="transmembrane region" description="Helical" evidence="1">
    <location>
        <begin position="776"/>
        <end position="796"/>
    </location>
</feature>
<dbReference type="Proteomes" id="UP000309872">
    <property type="component" value="Unassembled WGS sequence"/>
</dbReference>
<gene>
    <name evidence="4" type="ORF">FAZ19_04930</name>
</gene>
<dbReference type="InterPro" id="IPR015943">
    <property type="entry name" value="WD40/YVTN_repeat-like_dom_sf"/>
</dbReference>
<evidence type="ECO:0000259" key="3">
    <source>
        <dbReference type="Pfam" id="PF07495"/>
    </source>
</evidence>
<dbReference type="AlphaFoldDB" id="A0A4U0H9L5"/>
<evidence type="ECO:0008006" key="6">
    <source>
        <dbReference type="Google" id="ProtNLM"/>
    </source>
</evidence>
<keyword evidence="5" id="KW-1185">Reference proteome</keyword>
<dbReference type="PANTHER" id="PTHR34220">
    <property type="entry name" value="SENSOR HISTIDINE KINASE YPDA"/>
    <property type="match status" value="1"/>
</dbReference>
<organism evidence="4 5">
    <name type="scientific">Sphingobacterium alkalisoli</name>
    <dbReference type="NCBI Taxonomy" id="1874115"/>
    <lineage>
        <taxon>Bacteria</taxon>
        <taxon>Pseudomonadati</taxon>
        <taxon>Bacteroidota</taxon>
        <taxon>Sphingobacteriia</taxon>
        <taxon>Sphingobacteriales</taxon>
        <taxon>Sphingobacteriaceae</taxon>
        <taxon>Sphingobacterium</taxon>
    </lineage>
</organism>
<keyword evidence="1" id="KW-0472">Membrane</keyword>
<name>A0A4U0H9L5_9SPHI</name>
<comment type="caution">
    <text evidence="4">The sequence shown here is derived from an EMBL/GenBank/DDBJ whole genome shotgun (WGS) entry which is preliminary data.</text>
</comment>
<keyword evidence="1" id="KW-1133">Transmembrane helix</keyword>
<dbReference type="InterPro" id="IPR011123">
    <property type="entry name" value="Y_Y_Y"/>
</dbReference>
<evidence type="ECO:0000259" key="2">
    <source>
        <dbReference type="Pfam" id="PF06580"/>
    </source>
</evidence>
<accession>A0A4U0H9L5</accession>
<dbReference type="OrthoDB" id="9809670at2"/>
<dbReference type="Pfam" id="PF07495">
    <property type="entry name" value="Y_Y_Y"/>
    <property type="match status" value="1"/>
</dbReference>
<feature type="domain" description="Signal transduction histidine kinase internal region" evidence="2">
    <location>
        <begin position="852"/>
        <end position="932"/>
    </location>
</feature>
<dbReference type="InterPro" id="IPR011047">
    <property type="entry name" value="Quinoprotein_ADH-like_sf"/>
</dbReference>
<dbReference type="Gene3D" id="2.60.40.10">
    <property type="entry name" value="Immunoglobulins"/>
    <property type="match status" value="1"/>
</dbReference>
<reference evidence="4 5" key="1">
    <citation type="submission" date="2019-04" db="EMBL/GenBank/DDBJ databases">
        <title>Sphingobacterium olei sp. nov., isolated from oil-contaminated soil.</title>
        <authorList>
            <person name="Liu B."/>
        </authorList>
    </citation>
    <scope>NUCLEOTIDE SEQUENCE [LARGE SCALE GENOMIC DNA]</scope>
    <source>
        <strain evidence="4 5">Y3L14</strain>
    </source>
</reference>
<dbReference type="InterPro" id="IPR050640">
    <property type="entry name" value="Bact_2-comp_sensor_kinase"/>
</dbReference>
<dbReference type="InterPro" id="IPR010559">
    <property type="entry name" value="Sig_transdc_His_kin_internal"/>
</dbReference>
<dbReference type="GO" id="GO:0000155">
    <property type="term" value="F:phosphorelay sensor kinase activity"/>
    <property type="evidence" value="ECO:0007669"/>
    <property type="project" value="InterPro"/>
</dbReference>
<keyword evidence="1" id="KW-0812">Transmembrane</keyword>
<dbReference type="InterPro" id="IPR011110">
    <property type="entry name" value="Reg_prop"/>
</dbReference>
<dbReference type="RefSeq" id="WP_136819499.1">
    <property type="nucleotide sequence ID" value="NZ_BMJX01000001.1"/>
</dbReference>
<dbReference type="GO" id="GO:0016020">
    <property type="term" value="C:membrane"/>
    <property type="evidence" value="ECO:0007669"/>
    <property type="project" value="InterPro"/>
</dbReference>
<dbReference type="Pfam" id="PF06580">
    <property type="entry name" value="His_kinase"/>
    <property type="match status" value="1"/>
</dbReference>
<dbReference type="PANTHER" id="PTHR34220:SF7">
    <property type="entry name" value="SENSOR HISTIDINE KINASE YPDA"/>
    <property type="match status" value="1"/>
</dbReference>
<protein>
    <recommendedName>
        <fullName evidence="6">Signal transduction histidine kinase internal region domain-containing protein</fullName>
    </recommendedName>
</protein>
<dbReference type="SUPFAM" id="SSF50998">
    <property type="entry name" value="Quinoprotein alcohol dehydrogenase-like"/>
    <property type="match status" value="1"/>
</dbReference>
<evidence type="ECO:0000313" key="4">
    <source>
        <dbReference type="EMBL" id="TJY68603.1"/>
    </source>
</evidence>